<organism evidence="8 9">
    <name type="scientific">Aedes aegypti</name>
    <name type="common">Yellowfever mosquito</name>
    <name type="synonym">Culex aegypti</name>
    <dbReference type="NCBI Taxonomy" id="7159"/>
    <lineage>
        <taxon>Eukaryota</taxon>
        <taxon>Metazoa</taxon>
        <taxon>Ecdysozoa</taxon>
        <taxon>Arthropoda</taxon>
        <taxon>Hexapoda</taxon>
        <taxon>Insecta</taxon>
        <taxon>Pterygota</taxon>
        <taxon>Neoptera</taxon>
        <taxon>Endopterygota</taxon>
        <taxon>Diptera</taxon>
        <taxon>Nematocera</taxon>
        <taxon>Culicoidea</taxon>
        <taxon>Culicidae</taxon>
        <taxon>Culicinae</taxon>
        <taxon>Aedini</taxon>
        <taxon>Aedes</taxon>
        <taxon>Stegomyia</taxon>
    </lineage>
</organism>
<dbReference type="PANTHER" id="PTHR11559">
    <property type="entry name" value="CARBOXYLESTERASE"/>
    <property type="match status" value="1"/>
</dbReference>
<name>A0A1S4FK11_AEDAE</name>
<evidence type="ECO:0000256" key="5">
    <source>
        <dbReference type="ARBA" id="ARBA00023180"/>
    </source>
</evidence>
<sequence length="575" mass="66016">MLIQLLLLISLSTELTRASNPCVVQLNANSTGIGILNETFTGTEHCVYLGVRYALAPTGTRRFQNPELYFPNGSQNYTAFGHICPQWDDMNHWGKLLGDEDCLFMNIYVPRSLKLSQDQRPRYPVLVYVHGGSFVIGSGQIFATHGVDLLMDSGVLIVAINYRLSALGFLRIPEWNVTGNFGLKDQRAALQWIQQNIAAFGGDPDCVTLMGHSAGAAAAAHHLYSEVSRGLFHRLILIGGSNLVPFGLMYAQDRNVTEKVMSAFNVTSLEELQLIDYRVIHTKYIFDHVAFMNQFSPYYIPAVEDPTNSEAIIVKSPHELVKRKPASRVPILMGLTATEFERILYYRDQLFLGHNFPEDGDQRLDEARILKFVKQRLNNATDFAAIGKLANMANVYYPTKRLLRHLVEFQGNLSVYYYRFEFDGRFGYCKYEYSKALVRERFYGAIHGDDLAYVFSPYIVRQALANRSEYRKEWKVHERVVELVSNFVKFGNPTTREMSGITWPAYNGDKSNPMYLNIDEELEVRADNDKQDEYYRFWEPIYQCIYYGECDSLELMTNHVEDGEHLEREVKYMED</sequence>
<protein>
    <recommendedName>
        <fullName evidence="6">Carboxylic ester hydrolase</fullName>
        <ecNumber evidence="6">3.1.1.-</ecNumber>
    </recommendedName>
</protein>
<evidence type="ECO:0000256" key="2">
    <source>
        <dbReference type="ARBA" id="ARBA00022487"/>
    </source>
</evidence>
<keyword evidence="2" id="KW-0719">Serine esterase</keyword>
<comment type="similarity">
    <text evidence="1 6">Belongs to the type-B carboxylesterase/lipase family.</text>
</comment>
<dbReference type="AlphaFoldDB" id="A0A1S4FK11"/>
<dbReference type="Gene3D" id="3.40.50.1820">
    <property type="entry name" value="alpha/beta hydrolase"/>
    <property type="match status" value="1"/>
</dbReference>
<feature type="domain" description="Carboxylesterase type B" evidence="7">
    <location>
        <begin position="34"/>
        <end position="538"/>
    </location>
</feature>
<dbReference type="EC" id="3.1.1.-" evidence="6"/>
<dbReference type="HOGENOM" id="CLU_006586_13_2_1"/>
<evidence type="ECO:0000313" key="8">
    <source>
        <dbReference type="EMBL" id="EAT39691.1"/>
    </source>
</evidence>
<dbReference type="GO" id="GO:0052689">
    <property type="term" value="F:carboxylic ester hydrolase activity"/>
    <property type="evidence" value="ECO:0007669"/>
    <property type="project" value="UniProtKB-KW"/>
</dbReference>
<keyword evidence="6" id="KW-0732">Signal</keyword>
<gene>
    <name evidence="8" type="ORF">AaeL_AAEL008532</name>
</gene>
<feature type="chain" id="PRO_5036516969" description="Carboxylic ester hydrolase" evidence="6">
    <location>
        <begin position="19"/>
        <end position="575"/>
    </location>
</feature>
<dbReference type="SMR" id="A0A1S4FK11"/>
<evidence type="ECO:0000256" key="3">
    <source>
        <dbReference type="ARBA" id="ARBA00022801"/>
    </source>
</evidence>
<evidence type="ECO:0000259" key="7">
    <source>
        <dbReference type="Pfam" id="PF00135"/>
    </source>
</evidence>
<accession>A0A1S4FK11</accession>
<reference evidence="8" key="3">
    <citation type="submission" date="2012-09" db="EMBL/GenBank/DDBJ databases">
        <authorList>
            <consortium name="VectorBase"/>
        </authorList>
    </citation>
    <scope>NUCLEOTIDE SEQUENCE</scope>
    <source>
        <strain evidence="8">Liverpool</strain>
    </source>
</reference>
<dbReference type="InterPro" id="IPR029058">
    <property type="entry name" value="AB_hydrolase_fold"/>
</dbReference>
<reference evidence="8" key="2">
    <citation type="journal article" date="2007" name="Science">
        <title>Genome sequence of Aedes aegypti, a major arbovirus vector.</title>
        <authorList>
            <person name="Nene V."/>
            <person name="Wortman J.R."/>
            <person name="Lawson D."/>
            <person name="Haas B."/>
            <person name="Kodira C."/>
            <person name="Tu Z.J."/>
            <person name="Loftus B."/>
            <person name="Xi Z."/>
            <person name="Megy K."/>
            <person name="Grabherr M."/>
            <person name="Ren Q."/>
            <person name="Zdobnov E.M."/>
            <person name="Lobo N.F."/>
            <person name="Campbell K.S."/>
            <person name="Brown S.E."/>
            <person name="Bonaldo M.F."/>
            <person name="Zhu J."/>
            <person name="Sinkins S.P."/>
            <person name="Hogenkamp D.G."/>
            <person name="Amedeo P."/>
            <person name="Arensburger P."/>
            <person name="Atkinson P.W."/>
            <person name="Bidwell S."/>
            <person name="Biedler J."/>
            <person name="Birney E."/>
            <person name="Bruggner R.V."/>
            <person name="Costas J."/>
            <person name="Coy M.R."/>
            <person name="Crabtree J."/>
            <person name="Crawford M."/>
            <person name="Debruyn B."/>
            <person name="Decaprio D."/>
            <person name="Eiglmeier K."/>
            <person name="Eisenstadt E."/>
            <person name="El-Dorry H."/>
            <person name="Gelbart W.M."/>
            <person name="Gomes S.L."/>
            <person name="Hammond M."/>
            <person name="Hannick L.I."/>
            <person name="Hogan J.R."/>
            <person name="Holmes M.H."/>
            <person name="Jaffe D."/>
            <person name="Johnston J.S."/>
            <person name="Kennedy R.C."/>
            <person name="Koo H."/>
            <person name="Kravitz S."/>
            <person name="Kriventseva E.V."/>
            <person name="Kulp D."/>
            <person name="Labutti K."/>
            <person name="Lee E."/>
            <person name="Li S."/>
            <person name="Lovin D.D."/>
            <person name="Mao C."/>
            <person name="Mauceli E."/>
            <person name="Menck C.F."/>
            <person name="Miller J.R."/>
            <person name="Montgomery P."/>
            <person name="Mori A."/>
            <person name="Nascimento A.L."/>
            <person name="Naveira H.F."/>
            <person name="Nusbaum C."/>
            <person name="O'leary S."/>
            <person name="Orvis J."/>
            <person name="Pertea M."/>
            <person name="Quesneville H."/>
            <person name="Reidenbach K.R."/>
            <person name="Rogers Y.H."/>
            <person name="Roth C.W."/>
            <person name="Schneider J.R."/>
            <person name="Schatz M."/>
            <person name="Shumway M."/>
            <person name="Stanke M."/>
            <person name="Stinson E.O."/>
            <person name="Tubio J.M."/>
            <person name="Vanzee J.P."/>
            <person name="Verjovski-Almeida S."/>
            <person name="Werner D."/>
            <person name="White O."/>
            <person name="Wyder S."/>
            <person name="Zeng Q."/>
            <person name="Zhao Q."/>
            <person name="Zhao Y."/>
            <person name="Hill C.A."/>
            <person name="Raikhel A.S."/>
            <person name="Soares M.B."/>
            <person name="Knudson D.L."/>
            <person name="Lee N.H."/>
            <person name="Galagan J."/>
            <person name="Salzberg S.L."/>
            <person name="Paulsen I.T."/>
            <person name="Dimopoulos G."/>
            <person name="Collins F.H."/>
            <person name="Birren B."/>
            <person name="Fraser-Liggett C.M."/>
            <person name="Severson D.W."/>
        </authorList>
    </citation>
    <scope>NUCLEOTIDE SEQUENCE [LARGE SCALE GENOMIC DNA]</scope>
    <source>
        <strain evidence="8">Liverpool</strain>
    </source>
</reference>
<dbReference type="Pfam" id="PF00135">
    <property type="entry name" value="COesterase"/>
    <property type="match status" value="1"/>
</dbReference>
<evidence type="ECO:0000256" key="4">
    <source>
        <dbReference type="ARBA" id="ARBA00023157"/>
    </source>
</evidence>
<dbReference type="PROSITE" id="PS00122">
    <property type="entry name" value="CARBOXYLESTERASE_B_1"/>
    <property type="match status" value="1"/>
</dbReference>
<evidence type="ECO:0000256" key="6">
    <source>
        <dbReference type="RuleBase" id="RU361235"/>
    </source>
</evidence>
<feature type="non-terminal residue" evidence="8">
    <location>
        <position position="575"/>
    </location>
</feature>
<keyword evidence="5" id="KW-0325">Glycoprotein</keyword>
<proteinExistence type="inferred from homology"/>
<dbReference type="SUPFAM" id="SSF53474">
    <property type="entry name" value="alpha/beta-Hydrolases"/>
    <property type="match status" value="1"/>
</dbReference>
<dbReference type="KEGG" id="aag:5570776"/>
<keyword evidence="4" id="KW-1015">Disulfide bond</keyword>
<evidence type="ECO:0000256" key="1">
    <source>
        <dbReference type="ARBA" id="ARBA00005964"/>
    </source>
</evidence>
<feature type="signal peptide" evidence="6">
    <location>
        <begin position="1"/>
        <end position="18"/>
    </location>
</feature>
<dbReference type="OMA" id="YREEWRI"/>
<evidence type="ECO:0000313" key="9">
    <source>
        <dbReference type="Proteomes" id="UP000682892"/>
    </source>
</evidence>
<dbReference type="Proteomes" id="UP000682892">
    <property type="component" value="Unassembled WGS sequence"/>
</dbReference>
<dbReference type="EMBL" id="CH477516">
    <property type="protein sequence ID" value="EAT39691.1"/>
    <property type="molecule type" value="Genomic_DNA"/>
</dbReference>
<reference evidence="8" key="1">
    <citation type="submission" date="2005-10" db="EMBL/GenBank/DDBJ databases">
        <authorList>
            <person name="Loftus B.J."/>
            <person name="Nene V.M."/>
            <person name="Hannick L.I."/>
            <person name="Bidwell S."/>
            <person name="Haas B."/>
            <person name="Amedeo P."/>
            <person name="Orvis J."/>
            <person name="Wortman J.R."/>
            <person name="White O.R."/>
            <person name="Salzberg S."/>
            <person name="Shumway M."/>
            <person name="Koo H."/>
            <person name="Zhao Y."/>
            <person name="Holmes M."/>
            <person name="Miller J."/>
            <person name="Schatz M."/>
            <person name="Pop M."/>
            <person name="Pai G."/>
            <person name="Utterback T."/>
            <person name="Rogers Y.-H."/>
            <person name="Kravitz S."/>
            <person name="Fraser C.M."/>
        </authorList>
    </citation>
    <scope>NUCLEOTIDE SEQUENCE</scope>
    <source>
        <strain evidence="8">Liverpool</strain>
    </source>
</reference>
<dbReference type="InterPro" id="IPR019826">
    <property type="entry name" value="Carboxylesterase_B_AS"/>
</dbReference>
<keyword evidence="3 6" id="KW-0378">Hydrolase</keyword>
<dbReference type="OrthoDB" id="8815311at2759"/>
<dbReference type="InterPro" id="IPR002018">
    <property type="entry name" value="CarbesteraseB"/>
</dbReference>
<dbReference type="InterPro" id="IPR050309">
    <property type="entry name" value="Type-B_Carboxylest/Lipase"/>
</dbReference>